<evidence type="ECO:0000256" key="1">
    <source>
        <dbReference type="ARBA" id="ARBA00004173"/>
    </source>
</evidence>
<dbReference type="PANTHER" id="PTHR21026:SF2">
    <property type="entry name" value="LARGE RIBOSOMAL SUBUNIT PROTEIN BL32M"/>
    <property type="match status" value="1"/>
</dbReference>
<evidence type="ECO:0000256" key="4">
    <source>
        <dbReference type="ARBA" id="ARBA00022980"/>
    </source>
</evidence>
<comment type="subcellular location">
    <subcellularLocation>
        <location evidence="1">Mitochondrion</location>
    </subcellularLocation>
</comment>
<name>A0A834RFJ4_SARSC</name>
<reference evidence="13" key="1">
    <citation type="journal article" date="2020" name="PLoS Negl. Trop. Dis.">
        <title>High-quality nuclear genome for Sarcoptes scabiei-A critical resource for a neglected parasite.</title>
        <authorList>
            <person name="Korhonen P.K."/>
            <person name="Gasser R.B."/>
            <person name="Ma G."/>
            <person name="Wang T."/>
            <person name="Stroehlein A.J."/>
            <person name="Young N.D."/>
            <person name="Ang C.S."/>
            <person name="Fernando D.D."/>
            <person name="Lu H.C."/>
            <person name="Taylor S."/>
            <person name="Reynolds S.L."/>
            <person name="Mofiz E."/>
            <person name="Najaraj S.H."/>
            <person name="Gowda H."/>
            <person name="Madugundu A."/>
            <person name="Renuse S."/>
            <person name="Holt D."/>
            <person name="Pandey A."/>
            <person name="Papenfuss A.T."/>
            <person name="Fischer K."/>
        </authorList>
    </citation>
    <scope>NUCLEOTIDE SEQUENCE [LARGE SCALE GENOMIC DNA]</scope>
</reference>
<evidence type="ECO:0000313" key="11">
    <source>
        <dbReference type="EMBL" id="KAF7495716.1"/>
    </source>
</evidence>
<dbReference type="AlphaFoldDB" id="A0A834RFJ4"/>
<feature type="region of interest" description="Disordered" evidence="10">
    <location>
        <begin position="226"/>
        <end position="250"/>
    </location>
</feature>
<keyword evidence="4 11" id="KW-0689">Ribosomal protein</keyword>
<dbReference type="OrthoDB" id="2014905at2759"/>
<feature type="compositionally biased region" description="Basic and acidic residues" evidence="10">
    <location>
        <begin position="227"/>
        <end position="250"/>
    </location>
</feature>
<evidence type="ECO:0000256" key="2">
    <source>
        <dbReference type="ARBA" id="ARBA00008560"/>
    </source>
</evidence>
<proteinExistence type="inferred from homology"/>
<evidence type="ECO:0000256" key="8">
    <source>
        <dbReference type="ARBA" id="ARBA00042577"/>
    </source>
</evidence>
<keyword evidence="13" id="KW-1185">Reference proteome</keyword>
<dbReference type="EMBL" id="WVUK01000046">
    <property type="protein sequence ID" value="KAF7495716.1"/>
    <property type="molecule type" value="Genomic_DNA"/>
</dbReference>
<dbReference type="PANTHER" id="PTHR21026">
    <property type="entry name" value="39S RIBOSOMAL PROTEIN L32, MITOCHONDRIAL"/>
    <property type="match status" value="1"/>
</dbReference>
<comment type="similarity">
    <text evidence="2">Belongs to the bacterial ribosomal protein bL32 family.</text>
</comment>
<evidence type="ECO:0000256" key="9">
    <source>
        <dbReference type="ARBA" id="ARBA00045766"/>
    </source>
</evidence>
<gene>
    <name evidence="11" type="ORF">SSS_8538</name>
</gene>
<evidence type="ECO:0000256" key="10">
    <source>
        <dbReference type="SAM" id="MobiDB-lite"/>
    </source>
</evidence>
<reference evidence="12" key="3">
    <citation type="submission" date="2022-06" db="UniProtKB">
        <authorList>
            <consortium name="EnsemblMetazoa"/>
        </authorList>
    </citation>
    <scope>IDENTIFICATION</scope>
</reference>
<sequence>MQNGTIFASKKKHVMNPFFLRRGFFTRFYHFTMNRFIWKTQNLFFTLKFARILFFDPSKFLVHRTLPILQPIFDEIVGDRTSKQSSSINELMSDGFLWGVPKKRRTAEVRVRRRFGVENFPDTAKILRPRNDLVICERCGDHHEYYAICYTCYKVIKEETDKIRETMRKQSDPMQPKEKEIFFKYETDKFEEKDRSRFQVIDIDRPRPQWFSRYLLSRTITNEGDYDDVRSEEHVENRSKQIEKSSSEKT</sequence>
<evidence type="ECO:0000313" key="12">
    <source>
        <dbReference type="EnsemblMetazoa" id="KAF7495716.1"/>
    </source>
</evidence>
<dbReference type="EnsemblMetazoa" id="SSS_8538s_mrna">
    <property type="protein sequence ID" value="KAF7495716.1"/>
    <property type="gene ID" value="SSS_8538"/>
</dbReference>
<accession>A0A834RFJ4</accession>
<keyword evidence="3" id="KW-0809">Transit peptide</keyword>
<comment type="function">
    <text evidence="9">Component of the mitochondrial large ribosomal subunit (mt-LSU). The mitochondrial ribosome (mitoribosome) is a large ribonucleoprotein complex responsible for the synthesis of proteins inside mitochondria.</text>
</comment>
<dbReference type="SUPFAM" id="SSF57829">
    <property type="entry name" value="Zn-binding ribosomal proteins"/>
    <property type="match status" value="1"/>
</dbReference>
<evidence type="ECO:0000256" key="5">
    <source>
        <dbReference type="ARBA" id="ARBA00023128"/>
    </source>
</evidence>
<dbReference type="InterPro" id="IPR011332">
    <property type="entry name" value="Ribosomal_zn-bd"/>
</dbReference>
<keyword evidence="6" id="KW-0687">Ribonucleoprotein</keyword>
<dbReference type="GO" id="GO:0003735">
    <property type="term" value="F:structural constituent of ribosome"/>
    <property type="evidence" value="ECO:0007669"/>
    <property type="project" value="TreeGrafter"/>
</dbReference>
<keyword evidence="5" id="KW-0496">Mitochondrion</keyword>
<organism evidence="11">
    <name type="scientific">Sarcoptes scabiei</name>
    <name type="common">Itch mite</name>
    <name type="synonym">Acarus scabiei</name>
    <dbReference type="NCBI Taxonomy" id="52283"/>
    <lineage>
        <taxon>Eukaryota</taxon>
        <taxon>Metazoa</taxon>
        <taxon>Ecdysozoa</taxon>
        <taxon>Arthropoda</taxon>
        <taxon>Chelicerata</taxon>
        <taxon>Arachnida</taxon>
        <taxon>Acari</taxon>
        <taxon>Acariformes</taxon>
        <taxon>Sarcoptiformes</taxon>
        <taxon>Astigmata</taxon>
        <taxon>Psoroptidia</taxon>
        <taxon>Sarcoptoidea</taxon>
        <taxon>Sarcoptidae</taxon>
        <taxon>Sarcoptinae</taxon>
        <taxon>Sarcoptes</taxon>
    </lineage>
</organism>
<reference evidence="11" key="2">
    <citation type="submission" date="2020-01" db="EMBL/GenBank/DDBJ databases">
        <authorList>
            <person name="Korhonen P.K.K."/>
            <person name="Guangxu M.G."/>
            <person name="Wang T.W."/>
            <person name="Stroehlein A.J.S."/>
            <person name="Young N.D."/>
            <person name="Ang C.-S.A."/>
            <person name="Fernando D.W.F."/>
            <person name="Lu H.L."/>
            <person name="Taylor S.T."/>
            <person name="Ehtesham M.E.M."/>
            <person name="Najaraj S.H.N."/>
            <person name="Harsha G.H.G."/>
            <person name="Madugundu A.M."/>
            <person name="Renuse S.R."/>
            <person name="Holt D.H."/>
            <person name="Pandey A.P."/>
            <person name="Papenfuss A.P."/>
            <person name="Gasser R.B.G."/>
            <person name="Fischer K.F."/>
        </authorList>
    </citation>
    <scope>NUCLEOTIDE SEQUENCE</scope>
    <source>
        <strain evidence="11">SSS_KF_BRIS2020</strain>
    </source>
</reference>
<evidence type="ECO:0000256" key="7">
    <source>
        <dbReference type="ARBA" id="ARBA00039935"/>
    </source>
</evidence>
<evidence type="ECO:0000256" key="3">
    <source>
        <dbReference type="ARBA" id="ARBA00022946"/>
    </source>
</evidence>
<dbReference type="InterPro" id="IPR051991">
    <property type="entry name" value="Mitoribosomal_protein_bL32"/>
</dbReference>
<dbReference type="GO" id="GO:0006412">
    <property type="term" value="P:translation"/>
    <property type="evidence" value="ECO:0007669"/>
    <property type="project" value="InterPro"/>
</dbReference>
<dbReference type="GO" id="GO:0005762">
    <property type="term" value="C:mitochondrial large ribosomal subunit"/>
    <property type="evidence" value="ECO:0007669"/>
    <property type="project" value="TreeGrafter"/>
</dbReference>
<evidence type="ECO:0000256" key="6">
    <source>
        <dbReference type="ARBA" id="ARBA00023274"/>
    </source>
</evidence>
<protein>
    <recommendedName>
        <fullName evidence="7">Large ribosomal subunit protein bL32m</fullName>
    </recommendedName>
    <alternativeName>
        <fullName evidence="8">39S ribosomal protein L32, mitochondrial</fullName>
    </alternativeName>
</protein>
<dbReference type="Proteomes" id="UP000070412">
    <property type="component" value="Unassembled WGS sequence"/>
</dbReference>
<evidence type="ECO:0000313" key="13">
    <source>
        <dbReference type="Proteomes" id="UP000070412"/>
    </source>
</evidence>